<evidence type="ECO:0000256" key="3">
    <source>
        <dbReference type="ARBA" id="ARBA00023125"/>
    </source>
</evidence>
<dbReference type="PANTHER" id="PTHR30055:SF151">
    <property type="entry name" value="TRANSCRIPTIONAL REGULATORY PROTEIN"/>
    <property type="match status" value="1"/>
</dbReference>
<dbReference type="InterPro" id="IPR036271">
    <property type="entry name" value="Tet_transcr_reg_TetR-rel_C_sf"/>
</dbReference>
<keyword evidence="3 5" id="KW-0238">DNA-binding</keyword>
<proteinExistence type="predicted"/>
<gene>
    <name evidence="7" type="ORF">SAMN05421812_102169</name>
</gene>
<dbReference type="Gene3D" id="1.10.357.10">
    <property type="entry name" value="Tetracycline Repressor, domain 2"/>
    <property type="match status" value="1"/>
</dbReference>
<feature type="domain" description="HTH tetR-type" evidence="6">
    <location>
        <begin position="11"/>
        <end position="71"/>
    </location>
</feature>
<evidence type="ECO:0000313" key="8">
    <source>
        <dbReference type="Proteomes" id="UP000198362"/>
    </source>
</evidence>
<reference evidence="7 8" key="1">
    <citation type="submission" date="2017-06" db="EMBL/GenBank/DDBJ databases">
        <authorList>
            <person name="Kim H.J."/>
            <person name="Triplett B.A."/>
        </authorList>
    </citation>
    <scope>NUCLEOTIDE SEQUENCE [LARGE SCALE GENOMIC DNA]</scope>
    <source>
        <strain evidence="7 8">CGMCC 4.5593</strain>
    </source>
</reference>
<dbReference type="SUPFAM" id="SSF46689">
    <property type="entry name" value="Homeodomain-like"/>
    <property type="match status" value="1"/>
</dbReference>
<dbReference type="PANTHER" id="PTHR30055">
    <property type="entry name" value="HTH-TYPE TRANSCRIPTIONAL REGULATOR RUTR"/>
    <property type="match status" value="1"/>
</dbReference>
<organism evidence="7 8">
    <name type="scientific">Asanoa hainanensis</name>
    <dbReference type="NCBI Taxonomy" id="560556"/>
    <lineage>
        <taxon>Bacteria</taxon>
        <taxon>Bacillati</taxon>
        <taxon>Actinomycetota</taxon>
        <taxon>Actinomycetes</taxon>
        <taxon>Micromonosporales</taxon>
        <taxon>Micromonosporaceae</taxon>
        <taxon>Asanoa</taxon>
    </lineage>
</organism>
<name>A0A239I2X6_9ACTN</name>
<dbReference type="GO" id="GO:0045892">
    <property type="term" value="P:negative regulation of DNA-templated transcription"/>
    <property type="evidence" value="ECO:0007669"/>
    <property type="project" value="InterPro"/>
</dbReference>
<dbReference type="SUPFAM" id="SSF48498">
    <property type="entry name" value="Tetracyclin repressor-like, C-terminal domain"/>
    <property type="match status" value="1"/>
</dbReference>
<evidence type="ECO:0000256" key="5">
    <source>
        <dbReference type="PROSITE-ProRule" id="PRU00335"/>
    </source>
</evidence>
<dbReference type="GO" id="GO:0046677">
    <property type="term" value="P:response to antibiotic"/>
    <property type="evidence" value="ECO:0007669"/>
    <property type="project" value="InterPro"/>
</dbReference>
<dbReference type="EMBL" id="FZPH01000002">
    <property type="protein sequence ID" value="SNS87638.1"/>
    <property type="molecule type" value="Genomic_DNA"/>
</dbReference>
<keyword evidence="1" id="KW-0678">Repressor</keyword>
<dbReference type="InterPro" id="IPR050109">
    <property type="entry name" value="HTH-type_TetR-like_transc_reg"/>
</dbReference>
<dbReference type="Proteomes" id="UP000198362">
    <property type="component" value="Unassembled WGS sequence"/>
</dbReference>
<dbReference type="AlphaFoldDB" id="A0A239I2X6"/>
<dbReference type="PROSITE" id="PS50977">
    <property type="entry name" value="HTH_TETR_2"/>
    <property type="match status" value="1"/>
</dbReference>
<dbReference type="RefSeq" id="WP_218824443.1">
    <property type="nucleotide sequence ID" value="NZ_FZPH01000002.1"/>
</dbReference>
<evidence type="ECO:0000256" key="2">
    <source>
        <dbReference type="ARBA" id="ARBA00023015"/>
    </source>
</evidence>
<dbReference type="PRINTS" id="PR00455">
    <property type="entry name" value="HTHTETR"/>
</dbReference>
<protein>
    <submittedName>
        <fullName evidence="7">Tetracyclin repressor, C-terminal all-alpha domain</fullName>
    </submittedName>
</protein>
<evidence type="ECO:0000256" key="4">
    <source>
        <dbReference type="ARBA" id="ARBA00023163"/>
    </source>
</evidence>
<evidence type="ECO:0000313" key="7">
    <source>
        <dbReference type="EMBL" id="SNS87638.1"/>
    </source>
</evidence>
<dbReference type="GO" id="GO:0003700">
    <property type="term" value="F:DNA-binding transcription factor activity"/>
    <property type="evidence" value="ECO:0007669"/>
    <property type="project" value="TreeGrafter"/>
</dbReference>
<sequence>MPRSDSAGYVRNSRDDVVSAALGILDQQGLPDLTMRHLATTLGVAPSALYWHFPNKQSLLAAVSDRIIAGARAVGATGDDWRAAVRAEAAALHDALLAFKDGAEVVSSTLALGLGAEDLQRRLTVALGGGGFDDRTVALAAETMVHFVVGHAFHRQQRMQADSLGAVAERHSLDHENPADQAPEPSAFDFGIALLVDGLEAHARTR</sequence>
<dbReference type="InterPro" id="IPR001647">
    <property type="entry name" value="HTH_TetR"/>
</dbReference>
<dbReference type="GO" id="GO:0000976">
    <property type="term" value="F:transcription cis-regulatory region binding"/>
    <property type="evidence" value="ECO:0007669"/>
    <property type="project" value="TreeGrafter"/>
</dbReference>
<keyword evidence="8" id="KW-1185">Reference proteome</keyword>
<keyword evidence="4" id="KW-0804">Transcription</keyword>
<dbReference type="InterPro" id="IPR003012">
    <property type="entry name" value="Tet_transcr_reg_TetR"/>
</dbReference>
<keyword evidence="2" id="KW-0805">Transcription regulation</keyword>
<feature type="DNA-binding region" description="H-T-H motif" evidence="5">
    <location>
        <begin position="34"/>
        <end position="53"/>
    </location>
</feature>
<evidence type="ECO:0000259" key="6">
    <source>
        <dbReference type="PROSITE" id="PS50977"/>
    </source>
</evidence>
<dbReference type="InterPro" id="IPR004111">
    <property type="entry name" value="Repressor_TetR_C"/>
</dbReference>
<dbReference type="InterPro" id="IPR009057">
    <property type="entry name" value="Homeodomain-like_sf"/>
</dbReference>
<dbReference type="Pfam" id="PF02909">
    <property type="entry name" value="TetR_C_1"/>
    <property type="match status" value="1"/>
</dbReference>
<evidence type="ECO:0000256" key="1">
    <source>
        <dbReference type="ARBA" id="ARBA00022491"/>
    </source>
</evidence>
<dbReference type="PRINTS" id="PR00400">
    <property type="entry name" value="TETREPRESSOR"/>
</dbReference>
<dbReference type="Gene3D" id="1.10.10.60">
    <property type="entry name" value="Homeodomain-like"/>
    <property type="match status" value="1"/>
</dbReference>
<dbReference type="Pfam" id="PF00440">
    <property type="entry name" value="TetR_N"/>
    <property type="match status" value="1"/>
</dbReference>
<accession>A0A239I2X6</accession>